<keyword evidence="4 7" id="KW-0479">Metal-binding</keyword>
<name>A0A4D9DE21_9STRA</name>
<dbReference type="InterPro" id="IPR017861">
    <property type="entry name" value="KAE1/TsaD"/>
</dbReference>
<reference evidence="10 11" key="1">
    <citation type="submission" date="2019-01" db="EMBL/GenBank/DDBJ databases">
        <title>Nuclear Genome Assembly of the Microalgal Biofuel strain Nannochloropsis salina CCMP1776.</title>
        <authorList>
            <person name="Hovde B."/>
        </authorList>
    </citation>
    <scope>NUCLEOTIDE SEQUENCE [LARGE SCALE GENOMIC DNA]</scope>
    <source>
        <strain evidence="10 11">CCMP1776</strain>
    </source>
</reference>
<keyword evidence="2 7" id="KW-0808">Transferase</keyword>
<sequence>MLVLTVRWKKALKAVYVIMLSRISAFQLARPGLGWMEASTKRISWSLTRKAFFPTTPTAAKAGMDPTTHSAGNPDGQTSTGTSQAPASVTSSTRRRRRPAGSGASKASRDFVGMAKGTDTGQYPSFSADNFVQAASGLPTTSPEDPVFTVLGIETSCDDTGVAVVRSDGVILGEALASQYKIHEQWGGVVPGLARDAHASVIDSMVEEALKKAGMASVAEVGAVGVTVGPGLEICLRVGTETAKALATTFHKPFVAVHHLEAHCLMARFGQPLDSREPKEEATGTSASSPIPPQARFPFLALLVSGGHCMLLECWGVGRYRTLGGTLDDALGEAYDKAARLLKIGTGAAGGPAMERLAREGDPTAVVLPVPMRGKKNLNFSYAGLKNAFRMAVTRLKEALNLGEEEDFDPKTKADLAASFQHVAIQHLEERLTLAMKESESRGVHTLAVVGGVASNQAIRARLQVLCEKRSLARRLEKEQERIWDEASSENKGGGTMEVEAPLPHWELVVPPPRLCTDNGVMVAWAAIEKLRLGYSDVVEGRDVHARWPFASWQNST</sequence>
<dbReference type="EMBL" id="SDOX01000002">
    <property type="protein sequence ID" value="TFJ88363.1"/>
    <property type="molecule type" value="Genomic_DNA"/>
</dbReference>
<dbReference type="FunFam" id="3.30.420.40:FF:000012">
    <property type="entry name" value="tRNA N6-adenosine threonylcarbamoyltransferase"/>
    <property type="match status" value="1"/>
</dbReference>
<dbReference type="AlphaFoldDB" id="A0A4D9DE21"/>
<dbReference type="CDD" id="cd24134">
    <property type="entry name" value="ASKHA_NBD_OSGEPL1_QRI7_euk"/>
    <property type="match status" value="1"/>
</dbReference>
<evidence type="ECO:0000256" key="1">
    <source>
        <dbReference type="ARBA" id="ARBA00012156"/>
    </source>
</evidence>
<evidence type="ECO:0000313" key="10">
    <source>
        <dbReference type="EMBL" id="TFJ88363.1"/>
    </source>
</evidence>
<protein>
    <recommendedName>
        <fullName evidence="1">N(6)-L-threonylcarbamoyladenine synthase</fullName>
        <ecNumber evidence="1">2.3.1.234</ecNumber>
    </recommendedName>
</protein>
<evidence type="ECO:0000313" key="11">
    <source>
        <dbReference type="Proteomes" id="UP000355283"/>
    </source>
</evidence>
<dbReference type="InterPro" id="IPR000905">
    <property type="entry name" value="Gcp-like_dom"/>
</dbReference>
<dbReference type="PRINTS" id="PR00789">
    <property type="entry name" value="OSIALOPTASE"/>
</dbReference>
<comment type="subcellular location">
    <subcellularLocation>
        <location evidence="7">Mitochondrion</location>
    </subcellularLocation>
</comment>
<evidence type="ECO:0000256" key="4">
    <source>
        <dbReference type="ARBA" id="ARBA00022723"/>
    </source>
</evidence>
<feature type="region of interest" description="Disordered" evidence="8">
    <location>
        <begin position="57"/>
        <end position="114"/>
    </location>
</feature>
<keyword evidence="11" id="KW-1185">Reference proteome</keyword>
<evidence type="ECO:0000256" key="5">
    <source>
        <dbReference type="ARBA" id="ARBA00023315"/>
    </source>
</evidence>
<evidence type="ECO:0000259" key="9">
    <source>
        <dbReference type="Pfam" id="PF00814"/>
    </source>
</evidence>
<comment type="similarity">
    <text evidence="7">Belongs to the KAE1 / TsaD family.</text>
</comment>
<comment type="cofactor">
    <cofactor evidence="7">
        <name>a divalent metal cation</name>
        <dbReference type="ChEBI" id="CHEBI:60240"/>
    </cofactor>
    <text evidence="7">Binds 1 divalent metal cation per subunit.</text>
</comment>
<dbReference type="SUPFAM" id="SSF53067">
    <property type="entry name" value="Actin-like ATPase domain"/>
    <property type="match status" value="2"/>
</dbReference>
<evidence type="ECO:0000256" key="8">
    <source>
        <dbReference type="SAM" id="MobiDB-lite"/>
    </source>
</evidence>
<dbReference type="Proteomes" id="UP000355283">
    <property type="component" value="Unassembled WGS sequence"/>
</dbReference>
<organism evidence="10 11">
    <name type="scientific">Nannochloropsis salina CCMP1776</name>
    <dbReference type="NCBI Taxonomy" id="1027361"/>
    <lineage>
        <taxon>Eukaryota</taxon>
        <taxon>Sar</taxon>
        <taxon>Stramenopiles</taxon>
        <taxon>Ochrophyta</taxon>
        <taxon>Eustigmatophyceae</taxon>
        <taxon>Eustigmatales</taxon>
        <taxon>Monodopsidaceae</taxon>
        <taxon>Microchloropsis</taxon>
        <taxon>Microchloropsis salina</taxon>
    </lineage>
</organism>
<dbReference type="GO" id="GO:0005739">
    <property type="term" value="C:mitochondrion"/>
    <property type="evidence" value="ECO:0007669"/>
    <property type="project" value="UniProtKB-SubCell"/>
</dbReference>
<accession>A0A4D9DE21</accession>
<dbReference type="PANTHER" id="PTHR11735:SF6">
    <property type="entry name" value="TRNA N6-ADENOSINE THREONYLCARBAMOYLTRANSFERASE, MITOCHONDRIAL"/>
    <property type="match status" value="1"/>
</dbReference>
<keyword evidence="7" id="KW-0496">Mitochondrion</keyword>
<evidence type="ECO:0000256" key="7">
    <source>
        <dbReference type="HAMAP-Rule" id="MF_03179"/>
    </source>
</evidence>
<evidence type="ECO:0000256" key="2">
    <source>
        <dbReference type="ARBA" id="ARBA00022679"/>
    </source>
</evidence>
<feature type="compositionally biased region" description="Polar residues" evidence="8">
    <location>
        <begin position="67"/>
        <end position="84"/>
    </location>
</feature>
<comment type="function">
    <text evidence="7">Required for the formation of a threonylcarbamoyl group on adenosine at position 37 (t(6)A37) in mitochondrial tRNAs that read codons beginning with adenine. Probably involved in the transfer of the threonylcarbamoyl moiety of threonylcarbamoyl-AMP (TC-AMP) to the N6 group of A37. Involved in mitochondrial genome maintenance.</text>
</comment>
<dbReference type="OrthoDB" id="10259622at2759"/>
<dbReference type="Pfam" id="PF00814">
    <property type="entry name" value="TsaD"/>
    <property type="match status" value="2"/>
</dbReference>
<keyword evidence="5 7" id="KW-0012">Acyltransferase</keyword>
<proteinExistence type="inferred from homology"/>
<dbReference type="EC" id="2.3.1.234" evidence="1"/>
<evidence type="ECO:0000256" key="3">
    <source>
        <dbReference type="ARBA" id="ARBA00022694"/>
    </source>
</evidence>
<dbReference type="GO" id="GO:0061711">
    <property type="term" value="F:tRNA N(6)-L-threonylcarbamoyladenine synthase activity"/>
    <property type="evidence" value="ECO:0007669"/>
    <property type="project" value="UniProtKB-EC"/>
</dbReference>
<dbReference type="HAMAP" id="MF_01445">
    <property type="entry name" value="TsaD"/>
    <property type="match status" value="1"/>
</dbReference>
<keyword evidence="3 7" id="KW-0819">tRNA processing</keyword>
<dbReference type="GO" id="GO:0002949">
    <property type="term" value="P:tRNA threonylcarbamoyladenosine modification"/>
    <property type="evidence" value="ECO:0007669"/>
    <property type="project" value="UniProtKB-UniRule"/>
</dbReference>
<gene>
    <name evidence="10" type="ORF">NSK_000712</name>
</gene>
<feature type="domain" description="Gcp-like" evidence="9">
    <location>
        <begin position="294"/>
        <end position="471"/>
    </location>
</feature>
<dbReference type="PANTHER" id="PTHR11735">
    <property type="entry name" value="TRNA N6-ADENOSINE THREONYLCARBAMOYLTRANSFERASE"/>
    <property type="match status" value="1"/>
</dbReference>
<comment type="subunit">
    <text evidence="7">Homodimer.</text>
</comment>
<dbReference type="GO" id="GO:0046872">
    <property type="term" value="F:metal ion binding"/>
    <property type="evidence" value="ECO:0007669"/>
    <property type="project" value="UniProtKB-KW"/>
</dbReference>
<dbReference type="InterPro" id="IPR043129">
    <property type="entry name" value="ATPase_NBD"/>
</dbReference>
<dbReference type="NCBIfam" id="TIGR00329">
    <property type="entry name" value="gcp_kae1"/>
    <property type="match status" value="1"/>
</dbReference>
<feature type="domain" description="Gcp-like" evidence="9">
    <location>
        <begin position="171"/>
        <end position="271"/>
    </location>
</feature>
<evidence type="ECO:0000256" key="6">
    <source>
        <dbReference type="ARBA" id="ARBA00048117"/>
    </source>
</evidence>
<dbReference type="Gene3D" id="3.30.420.40">
    <property type="match status" value="3"/>
</dbReference>
<dbReference type="InterPro" id="IPR022450">
    <property type="entry name" value="TsaD"/>
</dbReference>
<comment type="catalytic activity">
    <reaction evidence="6 7">
        <text>L-threonylcarbamoyladenylate + adenosine(37) in tRNA = N(6)-L-threonylcarbamoyladenosine(37) in tRNA + AMP + H(+)</text>
        <dbReference type="Rhea" id="RHEA:37059"/>
        <dbReference type="Rhea" id="RHEA-COMP:10162"/>
        <dbReference type="Rhea" id="RHEA-COMP:10163"/>
        <dbReference type="ChEBI" id="CHEBI:15378"/>
        <dbReference type="ChEBI" id="CHEBI:73682"/>
        <dbReference type="ChEBI" id="CHEBI:74411"/>
        <dbReference type="ChEBI" id="CHEBI:74418"/>
        <dbReference type="ChEBI" id="CHEBI:456215"/>
        <dbReference type="EC" id="2.3.1.234"/>
    </reaction>
</comment>
<comment type="caution">
    <text evidence="10">The sequence shown here is derived from an EMBL/GenBank/DDBJ whole genome shotgun (WGS) entry which is preliminary data.</text>
</comment>